<dbReference type="SMART" id="SM00322">
    <property type="entry name" value="KH"/>
    <property type="match status" value="1"/>
</dbReference>
<dbReference type="SUPFAM" id="SSF54821">
    <property type="entry name" value="Ribosomal protein S3 C-terminal domain"/>
    <property type="match status" value="1"/>
</dbReference>
<feature type="domain" description="KH type-2" evidence="10">
    <location>
        <begin position="38"/>
        <end position="106"/>
    </location>
</feature>
<dbReference type="InterPro" id="IPR009019">
    <property type="entry name" value="KH_sf_prok-type"/>
</dbReference>
<dbReference type="PANTHER" id="PTHR11760">
    <property type="entry name" value="30S/40S RIBOSOMAL PROTEIN S3"/>
    <property type="match status" value="1"/>
</dbReference>
<dbReference type="EMBL" id="LJUJ01000011">
    <property type="protein sequence ID" value="KPK63571.1"/>
    <property type="molecule type" value="Genomic_DNA"/>
</dbReference>
<evidence type="ECO:0000256" key="1">
    <source>
        <dbReference type="ARBA" id="ARBA00010761"/>
    </source>
</evidence>
<evidence type="ECO:0000256" key="9">
    <source>
        <dbReference type="RuleBase" id="RU003624"/>
    </source>
</evidence>
<dbReference type="GO" id="GO:0022627">
    <property type="term" value="C:cytosolic small ribosomal subunit"/>
    <property type="evidence" value="ECO:0007669"/>
    <property type="project" value="TreeGrafter"/>
</dbReference>
<sequence>MGQKTHPIGFRLGITKDWKSKWFDQQNYSKLVAEDYTIRRYLNQRLSDAMLSDIIIRRLSNRVIISIYTAQPGKVIGKGGEEIKKLREEIKSLIEKDVAINIEEIRMPELDAYLVAQNIARQIRQRISHRRAMKRAIISAMKIGARGIKVACSGRLGGSEIARTEWYPEGRVPLQTINADIDYACSTAFTIYGTVGIKVWIYKGDAH</sequence>
<evidence type="ECO:0000259" key="10">
    <source>
        <dbReference type="PROSITE" id="PS50823"/>
    </source>
</evidence>
<dbReference type="Gene3D" id="3.30.1140.32">
    <property type="entry name" value="Ribosomal protein S3, C-terminal domain"/>
    <property type="match status" value="1"/>
</dbReference>
<dbReference type="Gene3D" id="3.30.300.20">
    <property type="match status" value="1"/>
</dbReference>
<dbReference type="InterPro" id="IPR018280">
    <property type="entry name" value="Ribosomal_uS3_CS"/>
</dbReference>
<dbReference type="InterPro" id="IPR036419">
    <property type="entry name" value="Ribosomal_S3_C_sf"/>
</dbReference>
<name>A0A0S8FS59_UNCW3</name>
<dbReference type="InterPro" id="IPR015946">
    <property type="entry name" value="KH_dom-like_a/b"/>
</dbReference>
<dbReference type="Pfam" id="PF07650">
    <property type="entry name" value="KH_2"/>
    <property type="match status" value="1"/>
</dbReference>
<dbReference type="CDD" id="cd02412">
    <property type="entry name" value="KH-II_30S_S3"/>
    <property type="match status" value="1"/>
</dbReference>
<dbReference type="GO" id="GO:0003729">
    <property type="term" value="F:mRNA binding"/>
    <property type="evidence" value="ECO:0007669"/>
    <property type="project" value="UniProtKB-UniRule"/>
</dbReference>
<dbReference type="SUPFAM" id="SSF54814">
    <property type="entry name" value="Prokaryotic type KH domain (KH-domain type II)"/>
    <property type="match status" value="1"/>
</dbReference>
<keyword evidence="4 8" id="KW-0689">Ribosomal protein</keyword>
<proteinExistence type="inferred from homology"/>
<evidence type="ECO:0000256" key="3">
    <source>
        <dbReference type="ARBA" id="ARBA00022884"/>
    </source>
</evidence>
<accession>A0A0S8FS59</accession>
<dbReference type="Proteomes" id="UP000051373">
    <property type="component" value="Unassembled WGS sequence"/>
</dbReference>
<keyword evidence="5 8" id="KW-0687">Ribonucleoprotein</keyword>
<dbReference type="HAMAP" id="MF_01309_B">
    <property type="entry name" value="Ribosomal_uS3_B"/>
    <property type="match status" value="1"/>
</dbReference>
<dbReference type="GO" id="GO:0006412">
    <property type="term" value="P:translation"/>
    <property type="evidence" value="ECO:0007669"/>
    <property type="project" value="UniProtKB-UniRule"/>
</dbReference>
<dbReference type="InterPro" id="IPR005704">
    <property type="entry name" value="Ribosomal_uS3_bac-typ"/>
</dbReference>
<dbReference type="PROSITE" id="PS50084">
    <property type="entry name" value="KH_TYPE_1"/>
    <property type="match status" value="1"/>
</dbReference>
<comment type="function">
    <text evidence="6 8">Binds the lower part of the 30S subunit head. Binds mRNA in the 70S ribosome, positioning it for translation.</text>
</comment>
<organism evidence="11 12">
    <name type="scientific">candidate division WOR_3 bacterium SM23_42</name>
    <dbReference type="NCBI Taxonomy" id="1703779"/>
    <lineage>
        <taxon>Bacteria</taxon>
        <taxon>Bacteria division WOR-3</taxon>
    </lineage>
</organism>
<dbReference type="GO" id="GO:0019843">
    <property type="term" value="F:rRNA binding"/>
    <property type="evidence" value="ECO:0007669"/>
    <property type="project" value="UniProtKB-UniRule"/>
</dbReference>
<reference evidence="11 12" key="1">
    <citation type="journal article" date="2015" name="Microbiome">
        <title>Genomic resolution of linkages in carbon, nitrogen, and sulfur cycling among widespread estuary sediment bacteria.</title>
        <authorList>
            <person name="Baker B.J."/>
            <person name="Lazar C.S."/>
            <person name="Teske A.P."/>
            <person name="Dick G.J."/>
        </authorList>
    </citation>
    <scope>NUCLEOTIDE SEQUENCE [LARGE SCALE GENOMIC DNA]</scope>
    <source>
        <strain evidence="11">SM23_42</strain>
    </source>
</reference>
<comment type="subunit">
    <text evidence="8">Part of the 30S ribosomal subunit. Forms a tight complex with proteins S10 and S14.</text>
</comment>
<dbReference type="FunFam" id="3.30.300.20:FF:000001">
    <property type="entry name" value="30S ribosomal protein S3"/>
    <property type="match status" value="1"/>
</dbReference>
<dbReference type="AlphaFoldDB" id="A0A0S8FS59"/>
<dbReference type="GO" id="GO:0003735">
    <property type="term" value="F:structural constituent of ribosome"/>
    <property type="evidence" value="ECO:0007669"/>
    <property type="project" value="InterPro"/>
</dbReference>
<evidence type="ECO:0000313" key="11">
    <source>
        <dbReference type="EMBL" id="KPK63571.1"/>
    </source>
</evidence>
<comment type="caution">
    <text evidence="11">The sequence shown here is derived from an EMBL/GenBank/DDBJ whole genome shotgun (WGS) entry which is preliminary data.</text>
</comment>
<dbReference type="Pfam" id="PF00189">
    <property type="entry name" value="Ribosomal_S3_C"/>
    <property type="match status" value="1"/>
</dbReference>
<dbReference type="InterPro" id="IPR057258">
    <property type="entry name" value="Ribosomal_uS3"/>
</dbReference>
<protein>
    <recommendedName>
        <fullName evidence="7 8">Small ribosomal subunit protein uS3</fullName>
    </recommendedName>
</protein>
<dbReference type="PROSITE" id="PS50823">
    <property type="entry name" value="KH_TYPE_2"/>
    <property type="match status" value="1"/>
</dbReference>
<dbReference type="STRING" id="1703779.AMJ83_06610"/>
<evidence type="ECO:0000313" key="12">
    <source>
        <dbReference type="Proteomes" id="UP000051373"/>
    </source>
</evidence>
<dbReference type="NCBIfam" id="TIGR01009">
    <property type="entry name" value="rpsC_bact"/>
    <property type="match status" value="1"/>
</dbReference>
<evidence type="ECO:0000256" key="4">
    <source>
        <dbReference type="ARBA" id="ARBA00022980"/>
    </source>
</evidence>
<keyword evidence="2 8" id="KW-0699">rRNA-binding</keyword>
<evidence type="ECO:0000256" key="2">
    <source>
        <dbReference type="ARBA" id="ARBA00022730"/>
    </source>
</evidence>
<gene>
    <name evidence="8" type="primary">rpsC</name>
    <name evidence="11" type="ORF">AMJ83_06610</name>
</gene>
<dbReference type="PROSITE" id="PS00548">
    <property type="entry name" value="RIBOSOMAL_S3"/>
    <property type="match status" value="1"/>
</dbReference>
<evidence type="ECO:0000256" key="8">
    <source>
        <dbReference type="HAMAP-Rule" id="MF_01309"/>
    </source>
</evidence>
<evidence type="ECO:0000256" key="5">
    <source>
        <dbReference type="ARBA" id="ARBA00023274"/>
    </source>
</evidence>
<comment type="similarity">
    <text evidence="1 8 9">Belongs to the universal ribosomal protein uS3 family.</text>
</comment>
<evidence type="ECO:0000256" key="7">
    <source>
        <dbReference type="ARBA" id="ARBA00035257"/>
    </source>
</evidence>
<dbReference type="PANTHER" id="PTHR11760:SF19">
    <property type="entry name" value="SMALL RIBOSOMAL SUBUNIT PROTEIN US3C"/>
    <property type="match status" value="1"/>
</dbReference>
<keyword evidence="3 8" id="KW-0694">RNA-binding</keyword>
<dbReference type="InterPro" id="IPR001351">
    <property type="entry name" value="Ribosomal_uS3_C"/>
</dbReference>
<evidence type="ECO:0000256" key="6">
    <source>
        <dbReference type="ARBA" id="ARBA00024998"/>
    </source>
</evidence>
<dbReference type="InterPro" id="IPR004044">
    <property type="entry name" value="KH_dom_type_2"/>
</dbReference>
<dbReference type="PATRIC" id="fig|1703779.3.peg.1734"/>
<dbReference type="InterPro" id="IPR004087">
    <property type="entry name" value="KH_dom"/>
</dbReference>